<dbReference type="Proteomes" id="UP000266183">
    <property type="component" value="Chromosome"/>
</dbReference>
<dbReference type="InterPro" id="IPR018392">
    <property type="entry name" value="LysM"/>
</dbReference>
<dbReference type="PANTHER" id="PTHR33734:SF22">
    <property type="entry name" value="MEMBRANE-BOUND LYTIC MUREIN TRANSGLYCOSYLASE D"/>
    <property type="match status" value="1"/>
</dbReference>
<evidence type="ECO:0000259" key="4">
    <source>
        <dbReference type="PROSITE" id="PS51782"/>
    </source>
</evidence>
<dbReference type="InterPro" id="IPR001387">
    <property type="entry name" value="Cro/C1-type_HTH"/>
</dbReference>
<reference evidence="6" key="1">
    <citation type="submission" date="2018-09" db="EMBL/GenBank/DDBJ databases">
        <title>Chryseolinea sp. KIS68-18 isolated from soil.</title>
        <authorList>
            <person name="Weon H.-Y."/>
            <person name="Kwon S.-W."/>
            <person name="Lee S.A."/>
        </authorList>
    </citation>
    <scope>NUCLEOTIDE SEQUENCE [LARGE SCALE GENOMIC DNA]</scope>
    <source>
        <strain evidence="6">KIS68-18</strain>
    </source>
</reference>
<dbReference type="EMBL" id="CP032382">
    <property type="protein sequence ID" value="AYB31788.1"/>
    <property type="molecule type" value="Genomic_DNA"/>
</dbReference>
<evidence type="ECO:0000313" key="5">
    <source>
        <dbReference type="EMBL" id="AYB31788.1"/>
    </source>
</evidence>
<name>A0A385SSL0_9BACT</name>
<evidence type="ECO:0000259" key="3">
    <source>
        <dbReference type="PROSITE" id="PS50943"/>
    </source>
</evidence>
<dbReference type="InterPro" id="IPR036779">
    <property type="entry name" value="LysM_dom_sf"/>
</dbReference>
<dbReference type="SUPFAM" id="SSF54106">
    <property type="entry name" value="LysM domain"/>
    <property type="match status" value="3"/>
</dbReference>
<dbReference type="PANTHER" id="PTHR33734">
    <property type="entry name" value="LYSM DOMAIN-CONTAINING GPI-ANCHORED PROTEIN 2"/>
    <property type="match status" value="1"/>
</dbReference>
<dbReference type="Pfam" id="PF01464">
    <property type="entry name" value="SLT"/>
    <property type="match status" value="1"/>
</dbReference>
<evidence type="ECO:0000256" key="1">
    <source>
        <dbReference type="SAM" id="MobiDB-lite"/>
    </source>
</evidence>
<dbReference type="CDD" id="cd00118">
    <property type="entry name" value="LysM"/>
    <property type="match status" value="3"/>
</dbReference>
<dbReference type="SMART" id="SM00257">
    <property type="entry name" value="LysM"/>
    <property type="match status" value="4"/>
</dbReference>
<dbReference type="PROSITE" id="PS51782">
    <property type="entry name" value="LYSM"/>
    <property type="match status" value="4"/>
</dbReference>
<dbReference type="Gene3D" id="1.10.530.10">
    <property type="match status" value="1"/>
</dbReference>
<sequence length="640" mass="70135">MRILFALFFATCFTVAAQTPQVPHKMEFAGMTLTIRDDARREIQKDVDALTASPRHHNIKVERAKTYFPLIQKVFEEENVPDDFKYLVLQESALIADAVSVSNAVGFWQFKEYTALEMGLRVDKEIDERLNIVSSSRAAARYIKKNNFFFNNWVYALQAYQMGAGGVMKTVDKGESGAKSMEINSSTYWYVKKFLAHKVAFENAVKGEGETKVVPYENRSKKSLSDLAREVSVNETELVQYNKWVKKGTIPEDRQYIVLIPMKGDGKPFKLPETAAGTVASAQAGAAPVAAGAAIASKATRIKINGINAVKAVAGENVTQLATRAGVTASELAKWNDITITTALVPDRYYLLGKKRARGTEAYHKVLVGEDLWAVSQQYGVQMKKLRRYNRLSSTEAPLTAGTTLWLASMKPKDADKMTPPAEVVQVDNGQTFSWGASGETEPTVSVKPAAATVPPATAPSATGTTSSSTPSTTPATGPAIAQVSTATVPVEKAPEPKDSVQNIQPNAPAAMAPDTATQQTIEVVVPENKGEHIVKQGETLYAIAKQYNVAVMDLVNWNKLNLQEGIKPGQVIKLVDSQPVEVETPVATPVKEIEHEVKSTDTLYSIARKYNVTIKELMEWNNKKDFTLSIGERLKIKSR</sequence>
<feature type="region of interest" description="Disordered" evidence="1">
    <location>
        <begin position="452"/>
        <end position="508"/>
    </location>
</feature>
<dbReference type="InterPro" id="IPR008258">
    <property type="entry name" value="Transglycosylase_SLT_dom_1"/>
</dbReference>
<feature type="domain" description="LysM" evidence="4">
    <location>
        <begin position="594"/>
        <end position="637"/>
    </location>
</feature>
<feature type="domain" description="HTH cro/C1-type" evidence="3">
    <location>
        <begin position="600"/>
        <end position="618"/>
    </location>
</feature>
<keyword evidence="2" id="KW-0732">Signal</keyword>
<evidence type="ECO:0000313" key="6">
    <source>
        <dbReference type="Proteomes" id="UP000266183"/>
    </source>
</evidence>
<proteinExistence type="predicted"/>
<dbReference type="AlphaFoldDB" id="A0A385SSL0"/>
<evidence type="ECO:0000256" key="2">
    <source>
        <dbReference type="SAM" id="SignalP"/>
    </source>
</evidence>
<dbReference type="CDD" id="cd16894">
    <property type="entry name" value="MltD-like"/>
    <property type="match status" value="1"/>
</dbReference>
<feature type="domain" description="LysM" evidence="4">
    <location>
        <begin position="308"/>
        <end position="352"/>
    </location>
</feature>
<protein>
    <submittedName>
        <fullName evidence="5">LysM peptidoglycan-binding domain-containing protein</fullName>
    </submittedName>
</protein>
<dbReference type="OrthoDB" id="977752at2"/>
<dbReference type="PROSITE" id="PS50943">
    <property type="entry name" value="HTH_CROC1"/>
    <property type="match status" value="1"/>
</dbReference>
<dbReference type="InterPro" id="IPR023346">
    <property type="entry name" value="Lysozyme-like_dom_sf"/>
</dbReference>
<organism evidence="5 6">
    <name type="scientific">Chryseolinea soli</name>
    <dbReference type="NCBI Taxonomy" id="2321403"/>
    <lineage>
        <taxon>Bacteria</taxon>
        <taxon>Pseudomonadati</taxon>
        <taxon>Bacteroidota</taxon>
        <taxon>Cytophagia</taxon>
        <taxon>Cytophagales</taxon>
        <taxon>Fulvivirgaceae</taxon>
        <taxon>Chryseolinea</taxon>
    </lineage>
</organism>
<feature type="compositionally biased region" description="Low complexity" evidence="1">
    <location>
        <begin position="452"/>
        <end position="480"/>
    </location>
</feature>
<dbReference type="SUPFAM" id="SSF53955">
    <property type="entry name" value="Lysozyme-like"/>
    <property type="match status" value="1"/>
</dbReference>
<feature type="domain" description="LysM" evidence="4">
    <location>
        <begin position="531"/>
        <end position="575"/>
    </location>
</feature>
<feature type="chain" id="PRO_5017284474" evidence="2">
    <location>
        <begin position="18"/>
        <end position="640"/>
    </location>
</feature>
<keyword evidence="6" id="KW-1185">Reference proteome</keyword>
<dbReference type="Pfam" id="PF01476">
    <property type="entry name" value="LysM"/>
    <property type="match status" value="4"/>
</dbReference>
<gene>
    <name evidence="5" type="ORF">D4L85_14975</name>
</gene>
<dbReference type="Gene3D" id="3.10.350.10">
    <property type="entry name" value="LysM domain"/>
    <property type="match status" value="3"/>
</dbReference>
<accession>A0A385SSL0</accession>
<dbReference type="RefSeq" id="WP_119755051.1">
    <property type="nucleotide sequence ID" value="NZ_CP032382.1"/>
</dbReference>
<dbReference type="KEGG" id="chk:D4L85_14975"/>
<feature type="domain" description="LysM" evidence="4">
    <location>
        <begin position="362"/>
        <end position="407"/>
    </location>
</feature>
<feature type="signal peptide" evidence="2">
    <location>
        <begin position="1"/>
        <end position="17"/>
    </location>
</feature>